<name>A0A1I4GV59_9BACI</name>
<feature type="transmembrane region" description="Helical" evidence="7">
    <location>
        <begin position="9"/>
        <end position="30"/>
    </location>
</feature>
<evidence type="ECO:0000259" key="8">
    <source>
        <dbReference type="PROSITE" id="PS50928"/>
    </source>
</evidence>
<evidence type="ECO:0000256" key="3">
    <source>
        <dbReference type="ARBA" id="ARBA00022475"/>
    </source>
</evidence>
<proteinExistence type="inferred from homology"/>
<dbReference type="SUPFAM" id="SSF161098">
    <property type="entry name" value="MetI-like"/>
    <property type="match status" value="1"/>
</dbReference>
<comment type="subcellular location">
    <subcellularLocation>
        <location evidence="1 7">Cell membrane</location>
        <topology evidence="1 7">Multi-pass membrane protein</topology>
    </subcellularLocation>
</comment>
<evidence type="ECO:0000256" key="6">
    <source>
        <dbReference type="ARBA" id="ARBA00023136"/>
    </source>
</evidence>
<evidence type="ECO:0000256" key="4">
    <source>
        <dbReference type="ARBA" id="ARBA00022692"/>
    </source>
</evidence>
<organism evidence="9 10">
    <name type="scientific">Gracilibacillus orientalis</name>
    <dbReference type="NCBI Taxonomy" id="334253"/>
    <lineage>
        <taxon>Bacteria</taxon>
        <taxon>Bacillati</taxon>
        <taxon>Bacillota</taxon>
        <taxon>Bacilli</taxon>
        <taxon>Bacillales</taxon>
        <taxon>Bacillaceae</taxon>
        <taxon>Gracilibacillus</taxon>
    </lineage>
</organism>
<keyword evidence="10" id="KW-1185">Reference proteome</keyword>
<evidence type="ECO:0000256" key="1">
    <source>
        <dbReference type="ARBA" id="ARBA00004651"/>
    </source>
</evidence>
<dbReference type="InterPro" id="IPR035906">
    <property type="entry name" value="MetI-like_sf"/>
</dbReference>
<feature type="domain" description="ABC transmembrane type-1" evidence="8">
    <location>
        <begin position="70"/>
        <end position="259"/>
    </location>
</feature>
<protein>
    <submittedName>
        <fullName evidence="9">Carbohydrate ABC transporter membrane protein 2, CUT1 family</fullName>
    </submittedName>
</protein>
<evidence type="ECO:0000256" key="5">
    <source>
        <dbReference type="ARBA" id="ARBA00022989"/>
    </source>
</evidence>
<dbReference type="OrthoDB" id="9771544at2"/>
<dbReference type="GO" id="GO:0005886">
    <property type="term" value="C:plasma membrane"/>
    <property type="evidence" value="ECO:0007669"/>
    <property type="project" value="UniProtKB-SubCell"/>
</dbReference>
<gene>
    <name evidence="9" type="ORF">SAMN04487943_10156</name>
</gene>
<dbReference type="Pfam" id="PF00528">
    <property type="entry name" value="BPD_transp_1"/>
    <property type="match status" value="1"/>
</dbReference>
<keyword evidence="4 7" id="KW-0812">Transmembrane</keyword>
<keyword evidence="3" id="KW-1003">Cell membrane</keyword>
<dbReference type="STRING" id="334253.SAMN04487943_10156"/>
<accession>A0A1I4GV59</accession>
<dbReference type="InterPro" id="IPR000515">
    <property type="entry name" value="MetI-like"/>
</dbReference>
<dbReference type="PROSITE" id="PS50928">
    <property type="entry name" value="ABC_TM1"/>
    <property type="match status" value="1"/>
</dbReference>
<reference evidence="10" key="1">
    <citation type="submission" date="2016-10" db="EMBL/GenBank/DDBJ databases">
        <authorList>
            <person name="Varghese N."/>
            <person name="Submissions S."/>
        </authorList>
    </citation>
    <scope>NUCLEOTIDE SEQUENCE [LARGE SCALE GENOMIC DNA]</scope>
    <source>
        <strain evidence="10">CGMCC 1.4250</strain>
    </source>
</reference>
<comment type="similarity">
    <text evidence="7">Belongs to the binding-protein-dependent transport system permease family.</text>
</comment>
<dbReference type="PANTHER" id="PTHR43744">
    <property type="entry name" value="ABC TRANSPORTER PERMEASE PROTEIN MG189-RELATED-RELATED"/>
    <property type="match status" value="1"/>
</dbReference>
<dbReference type="PANTHER" id="PTHR43744:SF12">
    <property type="entry name" value="ABC TRANSPORTER PERMEASE PROTEIN MG189-RELATED"/>
    <property type="match status" value="1"/>
</dbReference>
<sequence length="274" mass="31050">MTQNKKSQWLIYTILIILSVFMLFPVLWVLSSSLKSGTELFSWPPTIFPNDITFDNYISAFKEANFGRYLFNTVFVTIVATALTLIINTMSGYALAKFRFKGSTVILILFLSTLMIPLEALMIPMFVVLKTLGLYNSIWGIIIPPAATPTGVFLIRQYILSLPDEMIEAAKMDGANEWQVFMKVIIPLSAPVIATLTIFSVMWRWQDYIWPLIAISDTRLYTLELAIANFVGEYSVDWGPLLAMAVVTMVPMIIVFLFFQRFFVQGIMATGVKE</sequence>
<dbReference type="Proteomes" id="UP000198565">
    <property type="component" value="Unassembled WGS sequence"/>
</dbReference>
<feature type="transmembrane region" description="Helical" evidence="7">
    <location>
        <begin position="138"/>
        <end position="159"/>
    </location>
</feature>
<feature type="transmembrane region" description="Helical" evidence="7">
    <location>
        <begin position="180"/>
        <end position="203"/>
    </location>
</feature>
<keyword evidence="5 7" id="KW-1133">Transmembrane helix</keyword>
<evidence type="ECO:0000313" key="9">
    <source>
        <dbReference type="EMBL" id="SFL33982.1"/>
    </source>
</evidence>
<dbReference type="EMBL" id="FOTR01000001">
    <property type="protein sequence ID" value="SFL33982.1"/>
    <property type="molecule type" value="Genomic_DNA"/>
</dbReference>
<evidence type="ECO:0000256" key="7">
    <source>
        <dbReference type="RuleBase" id="RU363032"/>
    </source>
</evidence>
<dbReference type="Gene3D" id="1.10.3720.10">
    <property type="entry name" value="MetI-like"/>
    <property type="match status" value="1"/>
</dbReference>
<feature type="transmembrane region" description="Helical" evidence="7">
    <location>
        <begin position="105"/>
        <end position="126"/>
    </location>
</feature>
<feature type="transmembrane region" description="Helical" evidence="7">
    <location>
        <begin position="238"/>
        <end position="259"/>
    </location>
</feature>
<evidence type="ECO:0000313" key="10">
    <source>
        <dbReference type="Proteomes" id="UP000198565"/>
    </source>
</evidence>
<evidence type="ECO:0000256" key="2">
    <source>
        <dbReference type="ARBA" id="ARBA00022448"/>
    </source>
</evidence>
<feature type="transmembrane region" description="Helical" evidence="7">
    <location>
        <begin position="69"/>
        <end position="93"/>
    </location>
</feature>
<keyword evidence="6 7" id="KW-0472">Membrane</keyword>
<dbReference type="CDD" id="cd06261">
    <property type="entry name" value="TM_PBP2"/>
    <property type="match status" value="1"/>
</dbReference>
<dbReference type="AlphaFoldDB" id="A0A1I4GV59"/>
<dbReference type="RefSeq" id="WP_091479415.1">
    <property type="nucleotide sequence ID" value="NZ_FOTR01000001.1"/>
</dbReference>
<dbReference type="GO" id="GO:0055085">
    <property type="term" value="P:transmembrane transport"/>
    <property type="evidence" value="ECO:0007669"/>
    <property type="project" value="InterPro"/>
</dbReference>
<keyword evidence="2 7" id="KW-0813">Transport</keyword>